<feature type="transmembrane region" description="Helical" evidence="8">
    <location>
        <begin position="7"/>
        <end position="29"/>
    </location>
</feature>
<dbReference type="Pfam" id="PF02518">
    <property type="entry name" value="HATPase_c"/>
    <property type="match status" value="1"/>
</dbReference>
<feature type="domain" description="PAS" evidence="10">
    <location>
        <begin position="112"/>
        <end position="147"/>
    </location>
</feature>
<feature type="transmembrane region" description="Helical" evidence="8">
    <location>
        <begin position="35"/>
        <end position="53"/>
    </location>
</feature>
<dbReference type="PROSITE" id="PS50109">
    <property type="entry name" value="HIS_KIN"/>
    <property type="match status" value="1"/>
</dbReference>
<dbReference type="EC" id="2.7.13.3" evidence="2"/>
<comment type="caution">
    <text evidence="11">The sequence shown here is derived from an EMBL/GenBank/DDBJ whole genome shotgun (WGS) entry which is preliminary data.</text>
</comment>
<name>A0A015SWY6_BACFG</name>
<dbReference type="SUPFAM" id="SSF47384">
    <property type="entry name" value="Homodimeric domain of signal transducing histidine kinase"/>
    <property type="match status" value="1"/>
</dbReference>
<reference evidence="11 12" key="1">
    <citation type="submission" date="2014-02" db="EMBL/GenBank/DDBJ databases">
        <authorList>
            <person name="Sears C."/>
            <person name="Carroll K."/>
            <person name="Sack B.R."/>
            <person name="Qadri F."/>
            <person name="Myers L.L."/>
            <person name="Chung G.-T."/>
            <person name="Escheverria P."/>
            <person name="Fraser C.M."/>
            <person name="Sadzewicz L."/>
            <person name="Shefchek K.A."/>
            <person name="Tallon L."/>
            <person name="Das S.P."/>
            <person name="Daugherty S."/>
            <person name="Mongodin E.F."/>
        </authorList>
    </citation>
    <scope>NUCLEOTIDE SEQUENCE [LARGE SCALE GENOMIC DNA]</scope>
    <source>
        <strain evidence="12">3988T(B)14</strain>
    </source>
</reference>
<dbReference type="Gene3D" id="3.30.565.10">
    <property type="entry name" value="Histidine kinase-like ATPase, C-terminal domain"/>
    <property type="match status" value="1"/>
</dbReference>
<gene>
    <name evidence="11" type="ORF">M124_1362</name>
</gene>
<keyword evidence="4" id="KW-0547">Nucleotide-binding</keyword>
<dbReference type="InterPro" id="IPR003594">
    <property type="entry name" value="HATPase_dom"/>
</dbReference>
<dbReference type="InterPro" id="IPR005467">
    <property type="entry name" value="His_kinase_dom"/>
</dbReference>
<dbReference type="GO" id="GO:0005524">
    <property type="term" value="F:ATP binding"/>
    <property type="evidence" value="ECO:0007669"/>
    <property type="project" value="UniProtKB-KW"/>
</dbReference>
<accession>A0A015SWY6</accession>
<evidence type="ECO:0000256" key="8">
    <source>
        <dbReference type="SAM" id="Phobius"/>
    </source>
</evidence>
<keyword evidence="7" id="KW-0902">Two-component regulatory system</keyword>
<dbReference type="InterPro" id="IPR004358">
    <property type="entry name" value="Sig_transdc_His_kin-like_C"/>
</dbReference>
<evidence type="ECO:0000256" key="2">
    <source>
        <dbReference type="ARBA" id="ARBA00012438"/>
    </source>
</evidence>
<comment type="catalytic activity">
    <reaction evidence="1">
        <text>ATP + protein L-histidine = ADP + protein N-phospho-L-histidine.</text>
        <dbReference type="EC" id="2.7.13.3"/>
    </reaction>
</comment>
<evidence type="ECO:0000259" key="9">
    <source>
        <dbReference type="PROSITE" id="PS50109"/>
    </source>
</evidence>
<keyword evidence="8" id="KW-0812">Transmembrane</keyword>
<sequence length="416" mass="47325">MIFSQRIYFIILFHVLLILGTAGTGLWLVVSHTGYIIGGILLLCSLFQIGALTRQLNTFNRKIRLFFDAVQDKDNMLYFPEANVGKEQAQLNRSLNRLNDLLARTKGESHKQEHFYQSLLEEVPSGVLAWDASGRIIIANSAAFSLLKCNRLYTETQLAQLLNVTGIRKSLSISEKKMILDGETITILSIKDIGDELSDKENESWSKLTHVLTHEIMNTIAPILSLSQTLSERPDINEKSARGLRIIQAQSERLMEFTESFRHLSYLPHPEKRRFALTEMLRNLEELLQSDFRERGIRFMLQCVPDPIETDGDPNQLSQVFLNLLKNAMQALEGQADGRIILRVRRADRLQVEIEDNGPGIPEEIREQIFIPFFTTKTEGSGIGLSLCKQIIRQHDGHLSIRESRPGQTIFSLDLP</sequence>
<dbReference type="GO" id="GO:0000155">
    <property type="term" value="F:phosphorelay sensor kinase activity"/>
    <property type="evidence" value="ECO:0007669"/>
    <property type="project" value="InterPro"/>
</dbReference>
<dbReference type="AlphaFoldDB" id="A0A015SWY6"/>
<dbReference type="InterPro" id="IPR036097">
    <property type="entry name" value="HisK_dim/P_sf"/>
</dbReference>
<evidence type="ECO:0000313" key="11">
    <source>
        <dbReference type="EMBL" id="EXY74782.1"/>
    </source>
</evidence>
<keyword evidence="5 11" id="KW-0418">Kinase</keyword>
<dbReference type="InterPro" id="IPR036890">
    <property type="entry name" value="HATPase_C_sf"/>
</dbReference>
<dbReference type="PROSITE" id="PS50112">
    <property type="entry name" value="PAS"/>
    <property type="match status" value="1"/>
</dbReference>
<dbReference type="PATRIC" id="fig|1339315.3.peg.2141"/>
<evidence type="ECO:0000256" key="6">
    <source>
        <dbReference type="ARBA" id="ARBA00022840"/>
    </source>
</evidence>
<dbReference type="Proteomes" id="UP000020529">
    <property type="component" value="Unassembled WGS sequence"/>
</dbReference>
<keyword evidence="6" id="KW-0067">ATP-binding</keyword>
<dbReference type="PANTHER" id="PTHR43065">
    <property type="entry name" value="SENSOR HISTIDINE KINASE"/>
    <property type="match status" value="1"/>
</dbReference>
<dbReference type="RefSeq" id="WP_005816861.1">
    <property type="nucleotide sequence ID" value="NZ_JGCY01000261.1"/>
</dbReference>
<keyword evidence="8" id="KW-0472">Membrane</keyword>
<organism evidence="11 12">
    <name type="scientific">Bacteroides fragilis str. 3988T(B)14</name>
    <dbReference type="NCBI Taxonomy" id="1339315"/>
    <lineage>
        <taxon>Bacteria</taxon>
        <taxon>Pseudomonadati</taxon>
        <taxon>Bacteroidota</taxon>
        <taxon>Bacteroidia</taxon>
        <taxon>Bacteroidales</taxon>
        <taxon>Bacteroidaceae</taxon>
        <taxon>Bacteroides</taxon>
    </lineage>
</organism>
<evidence type="ECO:0000256" key="7">
    <source>
        <dbReference type="ARBA" id="ARBA00023012"/>
    </source>
</evidence>
<evidence type="ECO:0000259" key="10">
    <source>
        <dbReference type="PROSITE" id="PS50112"/>
    </source>
</evidence>
<dbReference type="EMBL" id="JGCY01000261">
    <property type="protein sequence ID" value="EXY74782.1"/>
    <property type="molecule type" value="Genomic_DNA"/>
</dbReference>
<dbReference type="InterPro" id="IPR000014">
    <property type="entry name" value="PAS"/>
</dbReference>
<dbReference type="Gene3D" id="1.10.287.130">
    <property type="match status" value="1"/>
</dbReference>
<dbReference type="SMART" id="SM00387">
    <property type="entry name" value="HATPase_c"/>
    <property type="match status" value="1"/>
</dbReference>
<evidence type="ECO:0000256" key="3">
    <source>
        <dbReference type="ARBA" id="ARBA00022679"/>
    </source>
</evidence>
<dbReference type="PRINTS" id="PR00344">
    <property type="entry name" value="BCTRLSENSOR"/>
</dbReference>
<dbReference type="SUPFAM" id="SSF55785">
    <property type="entry name" value="PYP-like sensor domain (PAS domain)"/>
    <property type="match status" value="1"/>
</dbReference>
<feature type="domain" description="Histidine kinase" evidence="9">
    <location>
        <begin position="211"/>
        <end position="416"/>
    </location>
</feature>
<dbReference type="PANTHER" id="PTHR43065:SF46">
    <property type="entry name" value="C4-DICARBOXYLATE TRANSPORT SENSOR PROTEIN DCTB"/>
    <property type="match status" value="1"/>
</dbReference>
<proteinExistence type="predicted"/>
<keyword evidence="8" id="KW-1133">Transmembrane helix</keyword>
<protein>
    <recommendedName>
        <fullName evidence="2">histidine kinase</fullName>
        <ecNumber evidence="2">2.7.13.3</ecNumber>
    </recommendedName>
</protein>
<evidence type="ECO:0000313" key="12">
    <source>
        <dbReference type="Proteomes" id="UP000020529"/>
    </source>
</evidence>
<dbReference type="Gene3D" id="3.30.450.20">
    <property type="entry name" value="PAS domain"/>
    <property type="match status" value="1"/>
</dbReference>
<evidence type="ECO:0000256" key="1">
    <source>
        <dbReference type="ARBA" id="ARBA00000085"/>
    </source>
</evidence>
<evidence type="ECO:0000256" key="5">
    <source>
        <dbReference type="ARBA" id="ARBA00022777"/>
    </source>
</evidence>
<dbReference type="SUPFAM" id="SSF55874">
    <property type="entry name" value="ATPase domain of HSP90 chaperone/DNA topoisomerase II/histidine kinase"/>
    <property type="match status" value="1"/>
</dbReference>
<dbReference type="InterPro" id="IPR035965">
    <property type="entry name" value="PAS-like_dom_sf"/>
</dbReference>
<keyword evidence="3" id="KW-0808">Transferase</keyword>
<evidence type="ECO:0000256" key="4">
    <source>
        <dbReference type="ARBA" id="ARBA00022741"/>
    </source>
</evidence>